<proteinExistence type="predicted"/>
<keyword evidence="1" id="KW-0678">Repressor</keyword>
<dbReference type="Pfam" id="PF00440">
    <property type="entry name" value="TetR_N"/>
    <property type="match status" value="1"/>
</dbReference>
<dbReference type="InterPro" id="IPR001647">
    <property type="entry name" value="HTH_TetR"/>
</dbReference>
<dbReference type="InterPro" id="IPR036271">
    <property type="entry name" value="Tet_transcr_reg_TetR-rel_C_sf"/>
</dbReference>
<evidence type="ECO:0000313" key="8">
    <source>
        <dbReference type="Proteomes" id="UP001596306"/>
    </source>
</evidence>
<keyword evidence="4" id="KW-0804">Transcription</keyword>
<evidence type="ECO:0000259" key="6">
    <source>
        <dbReference type="PROSITE" id="PS50977"/>
    </source>
</evidence>
<accession>A0ABW1VHH4</accession>
<dbReference type="PANTHER" id="PTHR30055:SF234">
    <property type="entry name" value="HTH-TYPE TRANSCRIPTIONAL REGULATOR BETI"/>
    <property type="match status" value="1"/>
</dbReference>
<feature type="domain" description="HTH tetR-type" evidence="6">
    <location>
        <begin position="14"/>
        <end position="74"/>
    </location>
</feature>
<dbReference type="PANTHER" id="PTHR30055">
    <property type="entry name" value="HTH-TYPE TRANSCRIPTIONAL REGULATOR RUTR"/>
    <property type="match status" value="1"/>
</dbReference>
<feature type="DNA-binding region" description="H-T-H motif" evidence="5">
    <location>
        <begin position="37"/>
        <end position="56"/>
    </location>
</feature>
<dbReference type="InterPro" id="IPR009057">
    <property type="entry name" value="Homeodomain-like_sf"/>
</dbReference>
<dbReference type="Pfam" id="PF13977">
    <property type="entry name" value="TetR_C_6"/>
    <property type="match status" value="1"/>
</dbReference>
<evidence type="ECO:0000256" key="4">
    <source>
        <dbReference type="ARBA" id="ARBA00023163"/>
    </source>
</evidence>
<evidence type="ECO:0000256" key="5">
    <source>
        <dbReference type="PROSITE-ProRule" id="PRU00335"/>
    </source>
</evidence>
<keyword evidence="3 5" id="KW-0238">DNA-binding</keyword>
<dbReference type="Proteomes" id="UP001596306">
    <property type="component" value="Unassembled WGS sequence"/>
</dbReference>
<evidence type="ECO:0000256" key="2">
    <source>
        <dbReference type="ARBA" id="ARBA00023015"/>
    </source>
</evidence>
<dbReference type="SUPFAM" id="SSF48498">
    <property type="entry name" value="Tetracyclin repressor-like, C-terminal domain"/>
    <property type="match status" value="1"/>
</dbReference>
<sequence>MSGTGSRGSYAKGQARRQQIVDAALVVFGRSGYHSGSLREVAKRVGLTPAGLLHHFATKEELFTEVLRQRDERVRDAAGDPSEHTLIDQARKVVAYNQTTRGLTSLYVLVSAEATDPEHPAHMYFTERYSRSALITAAVLRAAQADGEIRPDIDPEHAARLISAVMDGLQQQWLLDDGVDMSATFEEFLRGYLLPPHPAG</sequence>
<evidence type="ECO:0000256" key="1">
    <source>
        <dbReference type="ARBA" id="ARBA00022491"/>
    </source>
</evidence>
<reference evidence="8" key="1">
    <citation type="journal article" date="2019" name="Int. J. Syst. Evol. Microbiol.">
        <title>The Global Catalogue of Microorganisms (GCM) 10K type strain sequencing project: providing services to taxonomists for standard genome sequencing and annotation.</title>
        <authorList>
            <consortium name="The Broad Institute Genomics Platform"/>
            <consortium name="The Broad Institute Genome Sequencing Center for Infectious Disease"/>
            <person name="Wu L."/>
            <person name="Ma J."/>
        </authorList>
    </citation>
    <scope>NUCLEOTIDE SEQUENCE [LARGE SCALE GENOMIC DNA]</scope>
    <source>
        <strain evidence="8">CCUG 43304</strain>
    </source>
</reference>
<evidence type="ECO:0000256" key="3">
    <source>
        <dbReference type="ARBA" id="ARBA00023125"/>
    </source>
</evidence>
<gene>
    <name evidence="7" type="ORF">ACFQB0_10185</name>
</gene>
<keyword evidence="8" id="KW-1185">Reference proteome</keyword>
<organism evidence="7 8">
    <name type="scientific">Luethyella okanaganae</name>
    <dbReference type="NCBI Taxonomy" id="69372"/>
    <lineage>
        <taxon>Bacteria</taxon>
        <taxon>Bacillati</taxon>
        <taxon>Actinomycetota</taxon>
        <taxon>Actinomycetes</taxon>
        <taxon>Micrococcales</taxon>
        <taxon>Microbacteriaceae</taxon>
        <taxon>Luethyella</taxon>
    </lineage>
</organism>
<dbReference type="InterPro" id="IPR039538">
    <property type="entry name" value="BetI_C"/>
</dbReference>
<dbReference type="PRINTS" id="PR00455">
    <property type="entry name" value="HTHTETR"/>
</dbReference>
<dbReference type="PROSITE" id="PS50977">
    <property type="entry name" value="HTH_TETR_2"/>
    <property type="match status" value="1"/>
</dbReference>
<dbReference type="RefSeq" id="WP_386730943.1">
    <property type="nucleotide sequence ID" value="NZ_JBHSTP010000002.1"/>
</dbReference>
<name>A0ABW1VHH4_9MICO</name>
<dbReference type="Gene3D" id="1.10.357.10">
    <property type="entry name" value="Tetracycline Repressor, domain 2"/>
    <property type="match status" value="1"/>
</dbReference>
<protein>
    <submittedName>
        <fullName evidence="7">TetR/AcrR family transcriptional regulator</fullName>
    </submittedName>
</protein>
<dbReference type="EMBL" id="JBHSTP010000002">
    <property type="protein sequence ID" value="MFC6356476.1"/>
    <property type="molecule type" value="Genomic_DNA"/>
</dbReference>
<comment type="caution">
    <text evidence="7">The sequence shown here is derived from an EMBL/GenBank/DDBJ whole genome shotgun (WGS) entry which is preliminary data.</text>
</comment>
<dbReference type="InterPro" id="IPR050109">
    <property type="entry name" value="HTH-type_TetR-like_transc_reg"/>
</dbReference>
<keyword evidence="2" id="KW-0805">Transcription regulation</keyword>
<dbReference type="SUPFAM" id="SSF46689">
    <property type="entry name" value="Homeodomain-like"/>
    <property type="match status" value="1"/>
</dbReference>
<evidence type="ECO:0000313" key="7">
    <source>
        <dbReference type="EMBL" id="MFC6356476.1"/>
    </source>
</evidence>